<sequence length="222" mass="26433">MTEYQEAGENFMASSMIHLAIIQCTIVKTEFNNLDRLRLGVILPDGAVSGNSHLKKMICEQTRVTYDLEFYREKYGKQMKTDELYLGYYLHLIQDIFYRRYVYSEHHFNSSIPENVERLHQDYENTNWFVAKQYGLDKNMLRTQTLAGEPIMELADFREQELVREVREQFHPMEEKSSFFLTREMIREFIDRATEICLHELNQLAQGKAGLDSFEWSWIKQG</sequence>
<evidence type="ECO:0000313" key="1">
    <source>
        <dbReference type="EMBL" id="RHA90316.1"/>
    </source>
</evidence>
<gene>
    <name evidence="1" type="ORF">DW914_05715</name>
</gene>
<accession>A0A3R6E9M3</accession>
<comment type="caution">
    <text evidence="1">The sequence shown here is derived from an EMBL/GenBank/DDBJ whole genome shotgun (WGS) entry which is preliminary data.</text>
</comment>
<dbReference type="EMBL" id="QSFX01000006">
    <property type="protein sequence ID" value="RHA90316.1"/>
    <property type="molecule type" value="Genomic_DNA"/>
</dbReference>
<organism evidence="1 2">
    <name type="scientific">Roseburia inulinivorans</name>
    <dbReference type="NCBI Taxonomy" id="360807"/>
    <lineage>
        <taxon>Bacteria</taxon>
        <taxon>Bacillati</taxon>
        <taxon>Bacillota</taxon>
        <taxon>Clostridia</taxon>
        <taxon>Lachnospirales</taxon>
        <taxon>Lachnospiraceae</taxon>
        <taxon>Roseburia</taxon>
    </lineage>
</organism>
<proteinExistence type="predicted"/>
<dbReference type="Proteomes" id="UP000283492">
    <property type="component" value="Unassembled WGS sequence"/>
</dbReference>
<name>A0A3R6E9M3_9FIRM</name>
<evidence type="ECO:0008006" key="3">
    <source>
        <dbReference type="Google" id="ProtNLM"/>
    </source>
</evidence>
<dbReference type="SUPFAM" id="SSF82061">
    <property type="entry name" value="BAH domain"/>
    <property type="match status" value="1"/>
</dbReference>
<protein>
    <recommendedName>
        <fullName evidence="3">Phospholipase C/D domain-containing protein</fullName>
    </recommendedName>
</protein>
<reference evidence="1 2" key="1">
    <citation type="submission" date="2018-08" db="EMBL/GenBank/DDBJ databases">
        <title>A genome reference for cultivated species of the human gut microbiota.</title>
        <authorList>
            <person name="Zou Y."/>
            <person name="Xue W."/>
            <person name="Luo G."/>
        </authorList>
    </citation>
    <scope>NUCLEOTIDE SEQUENCE [LARGE SCALE GENOMIC DNA]</scope>
    <source>
        <strain evidence="1 2">AM42-1AC</strain>
    </source>
</reference>
<evidence type="ECO:0000313" key="2">
    <source>
        <dbReference type="Proteomes" id="UP000283492"/>
    </source>
</evidence>
<dbReference type="AlphaFoldDB" id="A0A3R6E9M3"/>